<dbReference type="PANTHER" id="PTHR24126">
    <property type="entry name" value="ANKYRIN REPEAT, PH AND SEC7 DOMAIN CONTAINING PROTEIN SECG-RELATED"/>
    <property type="match status" value="1"/>
</dbReference>
<dbReference type="InterPro" id="IPR002110">
    <property type="entry name" value="Ankyrin_rpt"/>
</dbReference>
<evidence type="ECO:0000313" key="6">
    <source>
        <dbReference type="Proteomes" id="UP000177622"/>
    </source>
</evidence>
<organism evidence="5 6">
    <name type="scientific">Penicillium arizonense</name>
    <dbReference type="NCBI Taxonomy" id="1835702"/>
    <lineage>
        <taxon>Eukaryota</taxon>
        <taxon>Fungi</taxon>
        <taxon>Dikarya</taxon>
        <taxon>Ascomycota</taxon>
        <taxon>Pezizomycotina</taxon>
        <taxon>Eurotiomycetes</taxon>
        <taxon>Eurotiomycetidae</taxon>
        <taxon>Eurotiales</taxon>
        <taxon>Aspergillaceae</taxon>
        <taxon>Penicillium</taxon>
    </lineage>
</organism>
<dbReference type="OrthoDB" id="4807664at2759"/>
<dbReference type="Proteomes" id="UP000177622">
    <property type="component" value="Unassembled WGS sequence"/>
</dbReference>
<proteinExistence type="predicted"/>
<dbReference type="Pfam" id="PF12796">
    <property type="entry name" value="Ank_2"/>
    <property type="match status" value="1"/>
</dbReference>
<dbReference type="AlphaFoldDB" id="A0A1F5LDL7"/>
<feature type="repeat" description="ANK" evidence="3">
    <location>
        <begin position="1"/>
        <end position="31"/>
    </location>
</feature>
<accession>A0A1F5LDL7</accession>
<comment type="caution">
    <text evidence="5">The sequence shown here is derived from an EMBL/GenBank/DDBJ whole genome shotgun (WGS) entry which is preliminary data.</text>
</comment>
<sequence length="111" mass="12263">MTGLHLAAYFGLERTTSKLLERNAVVDSQDEDGRTPLSWAARDGDNVVVELLLENKTEMESSDSEYTQTLPSDGIDPTEDALAFEDKQSAPGLKLLNVQDSYDSLFVLPRV</sequence>
<protein>
    <submittedName>
        <fullName evidence="5">Uncharacterized protein</fullName>
    </submittedName>
</protein>
<dbReference type="InterPro" id="IPR036770">
    <property type="entry name" value="Ankyrin_rpt-contain_sf"/>
</dbReference>
<dbReference type="EMBL" id="LXJU01000014">
    <property type="protein sequence ID" value="OGE51146.1"/>
    <property type="molecule type" value="Genomic_DNA"/>
</dbReference>
<evidence type="ECO:0000256" key="1">
    <source>
        <dbReference type="ARBA" id="ARBA00022737"/>
    </source>
</evidence>
<evidence type="ECO:0000256" key="3">
    <source>
        <dbReference type="PROSITE-ProRule" id="PRU00023"/>
    </source>
</evidence>
<dbReference type="PROSITE" id="PS50297">
    <property type="entry name" value="ANK_REP_REGION"/>
    <property type="match status" value="1"/>
</dbReference>
<dbReference type="STRING" id="1835702.A0A1F5LDL7"/>
<dbReference type="RefSeq" id="XP_022486591.1">
    <property type="nucleotide sequence ID" value="XM_022633482.1"/>
</dbReference>
<reference evidence="5 6" key="1">
    <citation type="journal article" date="2016" name="Sci. Rep.">
        <title>Penicillium arizonense, a new, genome sequenced fungal species, reveals a high chemical diversity in secreted metabolites.</title>
        <authorList>
            <person name="Grijseels S."/>
            <person name="Nielsen J.C."/>
            <person name="Randelovic M."/>
            <person name="Nielsen J."/>
            <person name="Nielsen K.F."/>
            <person name="Workman M."/>
            <person name="Frisvad J.C."/>
        </authorList>
    </citation>
    <scope>NUCLEOTIDE SEQUENCE [LARGE SCALE GENOMIC DNA]</scope>
    <source>
        <strain evidence="5 6">CBS 141311</strain>
    </source>
</reference>
<dbReference type="PROSITE" id="PS50088">
    <property type="entry name" value="ANK_REPEAT"/>
    <property type="match status" value="2"/>
</dbReference>
<keyword evidence="2 3" id="KW-0040">ANK repeat</keyword>
<keyword evidence="1" id="KW-0677">Repeat</keyword>
<keyword evidence="6" id="KW-1185">Reference proteome</keyword>
<evidence type="ECO:0000256" key="4">
    <source>
        <dbReference type="SAM" id="MobiDB-lite"/>
    </source>
</evidence>
<evidence type="ECO:0000256" key="2">
    <source>
        <dbReference type="ARBA" id="ARBA00023043"/>
    </source>
</evidence>
<dbReference type="PANTHER" id="PTHR24126:SF14">
    <property type="entry name" value="ANK_REP_REGION DOMAIN-CONTAINING PROTEIN"/>
    <property type="match status" value="1"/>
</dbReference>
<dbReference type="SMART" id="SM00248">
    <property type="entry name" value="ANK"/>
    <property type="match status" value="2"/>
</dbReference>
<dbReference type="SUPFAM" id="SSF48403">
    <property type="entry name" value="Ankyrin repeat"/>
    <property type="match status" value="1"/>
</dbReference>
<evidence type="ECO:0000313" key="5">
    <source>
        <dbReference type="EMBL" id="OGE51146.1"/>
    </source>
</evidence>
<feature type="region of interest" description="Disordered" evidence="4">
    <location>
        <begin position="58"/>
        <end position="78"/>
    </location>
</feature>
<dbReference type="GeneID" id="34578216"/>
<feature type="repeat" description="ANK" evidence="3">
    <location>
        <begin position="32"/>
        <end position="64"/>
    </location>
</feature>
<name>A0A1F5LDL7_PENAI</name>
<dbReference type="Gene3D" id="1.25.40.20">
    <property type="entry name" value="Ankyrin repeat-containing domain"/>
    <property type="match status" value="1"/>
</dbReference>
<gene>
    <name evidence="5" type="ORF">PENARI_c014G04480</name>
</gene>